<accession>A0ABW4JGJ1</accession>
<reference evidence="3" key="1">
    <citation type="journal article" date="2019" name="Int. J. Syst. Evol. Microbiol.">
        <title>The Global Catalogue of Microorganisms (GCM) 10K type strain sequencing project: providing services to taxonomists for standard genome sequencing and annotation.</title>
        <authorList>
            <consortium name="The Broad Institute Genomics Platform"/>
            <consortium name="The Broad Institute Genome Sequencing Center for Infectious Disease"/>
            <person name="Wu L."/>
            <person name="Ma J."/>
        </authorList>
    </citation>
    <scope>NUCLEOTIDE SEQUENCE [LARGE SCALE GENOMIC DNA]</scope>
    <source>
        <strain evidence="3">CGMCC 1.12286</strain>
    </source>
</reference>
<dbReference type="EMBL" id="JBHUCX010000022">
    <property type="protein sequence ID" value="MFD1674838.1"/>
    <property type="molecule type" value="Genomic_DNA"/>
</dbReference>
<comment type="caution">
    <text evidence="2">The sequence shown here is derived from an EMBL/GenBank/DDBJ whole genome shotgun (WGS) entry which is preliminary data.</text>
</comment>
<gene>
    <name evidence="2" type="ORF">ACFSB2_09020</name>
</gene>
<evidence type="ECO:0000313" key="3">
    <source>
        <dbReference type="Proteomes" id="UP001597079"/>
    </source>
</evidence>
<keyword evidence="1" id="KW-0732">Signal</keyword>
<organism evidence="2 3">
    <name type="scientific">Alicyclobacillus fodiniaquatilis</name>
    <dbReference type="NCBI Taxonomy" id="1661150"/>
    <lineage>
        <taxon>Bacteria</taxon>
        <taxon>Bacillati</taxon>
        <taxon>Bacillota</taxon>
        <taxon>Bacilli</taxon>
        <taxon>Bacillales</taxon>
        <taxon>Alicyclobacillaceae</taxon>
        <taxon>Alicyclobacillus</taxon>
    </lineage>
</organism>
<feature type="signal peptide" evidence="1">
    <location>
        <begin position="1"/>
        <end position="25"/>
    </location>
</feature>
<evidence type="ECO:0000313" key="2">
    <source>
        <dbReference type="EMBL" id="MFD1674838.1"/>
    </source>
</evidence>
<name>A0ABW4JGJ1_9BACL</name>
<evidence type="ECO:0000256" key="1">
    <source>
        <dbReference type="SAM" id="SignalP"/>
    </source>
</evidence>
<protein>
    <submittedName>
        <fullName evidence="2">Uncharacterized protein</fullName>
    </submittedName>
</protein>
<sequence length="471" mass="50033">MRRKLIAKTLVATLMLSTAPTMAFAAAASTSQSTSTQQTTTTTKQFSFDQPLSKLADLTYGNTTQAQADQKNAAAITQIFGDNATSITNVGSITNGASNDSTSANNSKIHFNVTTTTDKTTGDVQIQASGYIQAGGSTKYSITTEQSTLDSVDTSLGTLEKAELPGTLTTPSGKNYNLNVGIAYVPNTDNYQATIVIDGLGYPVSLDFGKGFVTQSISNDIKAYNATKTVIPNNTSSDSTSQAADSVLNAGTQHFLGDDYSTTLDGNVDYFGNNTPTEVMRASNGPSGTQQYIEDEVWGTHQVLNYLGGSTGRSISVSGVNFAVSVPDSNWSLENSFYPAPISPPQFNFSWVSWLIDLIPELGSAASSLVQQIADQNVTVGGGIVNKTPGDAYMNQINWTGVGTDELTGVYHPTASTPAYDEQFFGDPKYGQSVQVDAQVTYENDVYSLGYVEYDSAPWMYMSGTIEAPSS</sequence>
<feature type="chain" id="PRO_5046715335" evidence="1">
    <location>
        <begin position="26"/>
        <end position="471"/>
    </location>
</feature>
<proteinExistence type="predicted"/>
<dbReference type="Proteomes" id="UP001597079">
    <property type="component" value="Unassembled WGS sequence"/>
</dbReference>
<keyword evidence="3" id="KW-1185">Reference proteome</keyword>
<dbReference type="RefSeq" id="WP_377942712.1">
    <property type="nucleotide sequence ID" value="NZ_JBHUCX010000022.1"/>
</dbReference>